<dbReference type="SUPFAM" id="SSF81901">
    <property type="entry name" value="HCP-like"/>
    <property type="match status" value="1"/>
</dbReference>
<proteinExistence type="predicted"/>
<accession>W0DE25</accession>
<dbReference type="InterPro" id="IPR011990">
    <property type="entry name" value="TPR-like_helical_dom_sf"/>
</dbReference>
<dbReference type="STRING" id="75906.THERU_05920"/>
<sequence>MLGEYIRSLLVILLETTGLYTLMKYPTVFGFITYLFSHFIASLLLATMVAGILKIFYKYPYRHALILSFSIFFFLGPFAVLFGVIVFIYTKISKAPLPIKEVNYELVFSARILSEKRRLGEGSLRFAKVKDLERVVYFTKFYHPLTVRFFKELLFSDNDELRLLANSYLKNAEKYLQELIYELERILESQDLGKDVKFFVCRALAFLNWDVYYLGFMEEQIAKKYLDNAKEYVIKALEIKEDPSLYMLMGRMELISGVYRKAYEHFKRALDLGMEPVKVLPYLLEALYKLRDFKELKQVSEKYRGTYSVNPKRMALISAWV</sequence>
<feature type="coiled-coil region" evidence="2">
    <location>
        <begin position="158"/>
        <end position="189"/>
    </location>
</feature>
<dbReference type="HOGENOM" id="CLU_865821_0_0_0"/>
<evidence type="ECO:0008006" key="6">
    <source>
        <dbReference type="Google" id="ProtNLM"/>
    </source>
</evidence>
<evidence type="ECO:0000256" key="2">
    <source>
        <dbReference type="SAM" id="Coils"/>
    </source>
</evidence>
<gene>
    <name evidence="4" type="ORF">THERU_05920</name>
</gene>
<feature type="transmembrane region" description="Helical" evidence="3">
    <location>
        <begin position="29"/>
        <end position="53"/>
    </location>
</feature>
<keyword evidence="1" id="KW-0802">TPR repeat</keyword>
<dbReference type="EMBL" id="CP007028">
    <property type="protein sequence ID" value="AHE96879.1"/>
    <property type="molecule type" value="Genomic_DNA"/>
</dbReference>
<dbReference type="Gene3D" id="1.25.40.10">
    <property type="entry name" value="Tetratricopeptide repeat domain"/>
    <property type="match status" value="1"/>
</dbReference>
<dbReference type="PROSITE" id="PS50005">
    <property type="entry name" value="TPR"/>
    <property type="match status" value="1"/>
</dbReference>
<organism evidence="5">
    <name type="scientific">Thermocrinis ruber</name>
    <dbReference type="NCBI Taxonomy" id="75906"/>
    <lineage>
        <taxon>Bacteria</taxon>
        <taxon>Pseudomonadati</taxon>
        <taxon>Aquificota</taxon>
        <taxon>Aquificia</taxon>
        <taxon>Aquificales</taxon>
        <taxon>Aquificaceae</taxon>
        <taxon>Thermocrinis</taxon>
    </lineage>
</organism>
<keyword evidence="3" id="KW-0472">Membrane</keyword>
<evidence type="ECO:0000313" key="5">
    <source>
        <dbReference type="Proteomes" id="UP000018914"/>
    </source>
</evidence>
<evidence type="ECO:0000256" key="3">
    <source>
        <dbReference type="SAM" id="Phobius"/>
    </source>
</evidence>
<dbReference type="KEGG" id="trd:THERU_05920"/>
<evidence type="ECO:0000256" key="1">
    <source>
        <dbReference type="PROSITE-ProRule" id="PRU00339"/>
    </source>
</evidence>
<keyword evidence="3" id="KW-0812">Transmembrane</keyword>
<dbReference type="InterPro" id="IPR019734">
    <property type="entry name" value="TPR_rpt"/>
</dbReference>
<reference evidence="4 5" key="1">
    <citation type="submission" date="2013-12" db="EMBL/GenBank/DDBJ databases">
        <authorList>
            <consortium name="DOE Joint Genome Institute"/>
            <person name="Eisen J."/>
            <person name="Huntemann M."/>
            <person name="Han J."/>
            <person name="Chen A."/>
            <person name="Kyrpides N."/>
            <person name="Mavromatis K."/>
            <person name="Markowitz V."/>
            <person name="Palaniappan K."/>
            <person name="Ivanova N."/>
            <person name="Schaumberg A."/>
            <person name="Pati A."/>
            <person name="Liolios K."/>
            <person name="Nordberg H.P."/>
            <person name="Cantor M.N."/>
            <person name="Hua S.X."/>
            <person name="Woyke T."/>
        </authorList>
    </citation>
    <scope>NUCLEOTIDE SEQUENCE [LARGE SCALE GENOMIC DNA]</scope>
    <source>
        <strain evidence="4 5">DSM 23557</strain>
    </source>
</reference>
<evidence type="ECO:0000313" key="4">
    <source>
        <dbReference type="EMBL" id="AHE96879.1"/>
    </source>
</evidence>
<name>W0DE25_9AQUI</name>
<dbReference type="eggNOG" id="COG4783">
    <property type="taxonomic scope" value="Bacteria"/>
</dbReference>
<keyword evidence="3" id="KW-1133">Transmembrane helix</keyword>
<dbReference type="Proteomes" id="UP000018914">
    <property type="component" value="Chromosome"/>
</dbReference>
<keyword evidence="5" id="KW-1185">Reference proteome</keyword>
<keyword evidence="2" id="KW-0175">Coiled coil</keyword>
<feature type="transmembrane region" description="Helical" evidence="3">
    <location>
        <begin position="65"/>
        <end position="89"/>
    </location>
</feature>
<feature type="repeat" description="TPR" evidence="1">
    <location>
        <begin position="243"/>
        <end position="276"/>
    </location>
</feature>
<protein>
    <recommendedName>
        <fullName evidence="6">Tetratricopeptide repeat protein</fullName>
    </recommendedName>
</protein>
<dbReference type="AlphaFoldDB" id="W0DE25"/>